<dbReference type="WBParaSite" id="ECPE_0001057701-mRNA-1">
    <property type="protein sequence ID" value="ECPE_0001057701-mRNA-1"/>
    <property type="gene ID" value="ECPE_0001057701"/>
</dbReference>
<name>A0A183AUB0_9TREM</name>
<protein>
    <submittedName>
        <fullName evidence="5">HRDC domain-containing protein</fullName>
    </submittedName>
</protein>
<evidence type="ECO:0000256" key="2">
    <source>
        <dbReference type="SAM" id="MobiDB-lite"/>
    </source>
</evidence>
<dbReference type="GO" id="GO:0023052">
    <property type="term" value="P:signaling"/>
    <property type="evidence" value="ECO:0007669"/>
    <property type="project" value="InterPro"/>
</dbReference>
<proteinExistence type="inferred from homology"/>
<dbReference type="OrthoDB" id="10036956at2759"/>
<dbReference type="InterPro" id="IPR005026">
    <property type="entry name" value="SAPAP"/>
</dbReference>
<dbReference type="PANTHER" id="PTHR12353">
    <property type="entry name" value="DISKS LARGE-ASSOCIATED PROTEIN DAP SAP90/PSD-95-ASSOCIATED PROTEIN"/>
    <property type="match status" value="1"/>
</dbReference>
<sequence length="240" mass="27124">MLAEMEQARLNILCDDWNSVMLEEAERIPEQALDSIRTTVCKCRLVLQKKMPFFLSLVDMAEQSAKSVSSPSSQFKENQPPKTDVNDLAGYWALVADEIVQADAAFERLRVWRDEGQWEPSNRPVTPMRAPVKQTRRKSKAVKPSVNTTSKIPIKQTLVDRRINAGTLSVEITKALSEAVKSNKKPKVPVRSKLAEFLKSKRMVAADRNLRRRQNCTDVLTPLGLEPVSRRSRGTPKVLN</sequence>
<evidence type="ECO:0000313" key="5">
    <source>
        <dbReference type="WBParaSite" id="ECPE_0001057701-mRNA-1"/>
    </source>
</evidence>
<dbReference type="EMBL" id="UZAN01049255">
    <property type="protein sequence ID" value="VDP87233.1"/>
    <property type="molecule type" value="Genomic_DNA"/>
</dbReference>
<organism evidence="5">
    <name type="scientific">Echinostoma caproni</name>
    <dbReference type="NCBI Taxonomy" id="27848"/>
    <lineage>
        <taxon>Eukaryota</taxon>
        <taxon>Metazoa</taxon>
        <taxon>Spiralia</taxon>
        <taxon>Lophotrochozoa</taxon>
        <taxon>Platyhelminthes</taxon>
        <taxon>Trematoda</taxon>
        <taxon>Digenea</taxon>
        <taxon>Plagiorchiida</taxon>
        <taxon>Echinostomata</taxon>
        <taxon>Echinostomatoidea</taxon>
        <taxon>Echinostomatidae</taxon>
        <taxon>Echinostoma</taxon>
    </lineage>
</organism>
<feature type="region of interest" description="Disordered" evidence="2">
    <location>
        <begin position="119"/>
        <end position="148"/>
    </location>
</feature>
<dbReference type="PANTHER" id="PTHR12353:SF1">
    <property type="entry name" value="DISKS LARGE-ASSOCIATED PROTEIN 5"/>
    <property type="match status" value="1"/>
</dbReference>
<gene>
    <name evidence="3" type="ORF">ECPE_LOCUS10545</name>
</gene>
<dbReference type="Proteomes" id="UP000272942">
    <property type="component" value="Unassembled WGS sequence"/>
</dbReference>
<dbReference type="AlphaFoldDB" id="A0A183AUB0"/>
<accession>A0A183AUB0</accession>
<evidence type="ECO:0000313" key="3">
    <source>
        <dbReference type="EMBL" id="VDP87233.1"/>
    </source>
</evidence>
<evidence type="ECO:0000256" key="1">
    <source>
        <dbReference type="ARBA" id="ARBA00008839"/>
    </source>
</evidence>
<evidence type="ECO:0000313" key="4">
    <source>
        <dbReference type="Proteomes" id="UP000272942"/>
    </source>
</evidence>
<keyword evidence="4" id="KW-1185">Reference proteome</keyword>
<comment type="similarity">
    <text evidence="1">Belongs to the SAPAP family.</text>
</comment>
<reference evidence="5" key="1">
    <citation type="submission" date="2016-06" db="UniProtKB">
        <authorList>
            <consortium name="WormBaseParasite"/>
        </authorList>
    </citation>
    <scope>IDENTIFICATION</scope>
</reference>
<reference evidence="3 4" key="2">
    <citation type="submission" date="2018-11" db="EMBL/GenBank/DDBJ databases">
        <authorList>
            <consortium name="Pathogen Informatics"/>
        </authorList>
    </citation>
    <scope>NUCLEOTIDE SEQUENCE [LARGE SCALE GENOMIC DNA]</scope>
    <source>
        <strain evidence="3 4">Egypt</strain>
    </source>
</reference>